<evidence type="ECO:0000256" key="1">
    <source>
        <dbReference type="SAM" id="Phobius"/>
    </source>
</evidence>
<comment type="caution">
    <text evidence="2">The sequence shown here is derived from an EMBL/GenBank/DDBJ whole genome shotgun (WGS) entry which is preliminary data.</text>
</comment>
<dbReference type="Proteomes" id="UP000801428">
    <property type="component" value="Unassembled WGS sequence"/>
</dbReference>
<organism evidence="2 3">
    <name type="scientific">Curvularia kusanoi</name>
    <name type="common">Cochliobolus kusanoi</name>
    <dbReference type="NCBI Taxonomy" id="90978"/>
    <lineage>
        <taxon>Eukaryota</taxon>
        <taxon>Fungi</taxon>
        <taxon>Dikarya</taxon>
        <taxon>Ascomycota</taxon>
        <taxon>Pezizomycotina</taxon>
        <taxon>Dothideomycetes</taxon>
        <taxon>Pleosporomycetidae</taxon>
        <taxon>Pleosporales</taxon>
        <taxon>Pleosporineae</taxon>
        <taxon>Pleosporaceae</taxon>
        <taxon>Curvularia</taxon>
    </lineage>
</organism>
<evidence type="ECO:0000313" key="3">
    <source>
        <dbReference type="Proteomes" id="UP000801428"/>
    </source>
</evidence>
<keyword evidence="1" id="KW-1133">Transmembrane helix</keyword>
<reference evidence="2" key="1">
    <citation type="submission" date="2019-04" db="EMBL/GenBank/DDBJ databases">
        <title>Sequencing of skin fungus with MAO and IRED activity.</title>
        <authorList>
            <person name="Marsaioli A.J."/>
            <person name="Bonatto J.M.C."/>
            <person name="Reis Junior O."/>
        </authorList>
    </citation>
    <scope>NUCLEOTIDE SEQUENCE</scope>
    <source>
        <strain evidence="2">30M1</strain>
    </source>
</reference>
<feature type="transmembrane region" description="Helical" evidence="1">
    <location>
        <begin position="347"/>
        <end position="368"/>
    </location>
</feature>
<keyword evidence="1" id="KW-0472">Membrane</keyword>
<dbReference type="OrthoDB" id="5342924at2759"/>
<evidence type="ECO:0000313" key="2">
    <source>
        <dbReference type="EMBL" id="KAF2994981.1"/>
    </source>
</evidence>
<keyword evidence="3" id="KW-1185">Reference proteome</keyword>
<name>A0A9P4W7L8_CURKU</name>
<gene>
    <name evidence="2" type="ORF">E8E13_003670</name>
</gene>
<sequence length="455" mass="50558">MRFLNISETSLYPVAFDNQSTLDVSGANGGAGVSLEGIKEFEDYDHDLDVTAYIVPRDTGDVIMYNMRLPQFSNQSDTQTAVGTAATWLISDILAQRETCETCDRLSSLPTRNVKALVAWVPQPFVVASGRDLPAPGDEDIYSIVNKTKKLLINPRSLYEQLLILTKQAPIIGDQIPILWSPAAEDPHTLVSMNLRVEPTEGRDWNACTICTVSAFWRTARVTLEKKSELYRTRPEMPYDFRNVLKKDLTPIALSPNLSHYSNYSLPYLKTLQGLQNYLPQYVTFALAGVPGRAWLDARNSSPDGSYKPLGGVPSTELQDISEATPYRIETVKEGFGYGTRDRSAQLSVAVITAYCLVTLIYIGYIVITGHVSIAWTSPTELIMLALQSKEPSDIGHVSVGIDSMENLRRNVGIRVSTVGIGDTGEMRERLELVFEDDEDTERRDLTKVVRGTAY</sequence>
<accession>A0A9P4W7L8</accession>
<dbReference type="EMBL" id="SWKU01000036">
    <property type="protein sequence ID" value="KAF2994981.1"/>
    <property type="molecule type" value="Genomic_DNA"/>
</dbReference>
<proteinExistence type="predicted"/>
<dbReference type="AlphaFoldDB" id="A0A9P4W7L8"/>
<keyword evidence="1" id="KW-0812">Transmembrane</keyword>
<protein>
    <submittedName>
        <fullName evidence="2">Uncharacterized protein</fullName>
    </submittedName>
</protein>